<dbReference type="AlphaFoldDB" id="A0A512JRF0"/>
<sequence>MSSSPFAPLLPGVPKASGKSASADGLLPVMPVPKDAPRPFERHPKHGSIAAKWTYRDAAGEVLGYACRFDRADGGKTYQPLTLFREDATGALKWKWKAWLDPRPLYGLDRLAARPTAPVVLCEGEKAADAIGELVPEYVGVTSPNGSKSAGKADWTALRGRNVVIWPDADTPGREYADAAARLILASGAASVALIEPPANAPEGWDAADALAEAWPQVRVLGLVAGARPLVRPEAASPSPKAPAASSEPATGESGKRGPGRPPWHDTLLALTADFELWHTPKKMTFASVPMPEGHRENWRLSSEAFSRHLSLKAFEDTGRIPSKAAIEETVRILEAKAIAYGPCRKEWLRVGQQGGNLYLDLGCDRWHAVEIAPGKTPRILESHNLPFVRPEGMLALPVPEFGSERGVEELRQFVNVSTETDFHLIVAWVLGAMRYASEYPLLILNGEQGTGKSTLSRILRSIFDPHAAEILAPPKEDLELFVLAQHTHLVVFDNLSKIEGWMSDGLCILATGGAKASRAMYTNDGLSILEAKRPVILNGIPSLADRPDLAQRSITVRLRPVPEEERITSEEIQRRWEDAAPRILGTFLEALSTGLKTVEDVKLDKLPRMAGFARFVVAAAPGLGLDGAALCDAYLANQNELADVAFDNSPVAVAVLAMMESVPGGEWIGTATQLLDALSHADVTTERTRNSFGWPKTPQLLGTQMVRAAPALRKRGIDARQRKSGNIVWEIRKA</sequence>
<dbReference type="Gene3D" id="3.40.1360.10">
    <property type="match status" value="1"/>
</dbReference>
<evidence type="ECO:0000313" key="2">
    <source>
        <dbReference type="EMBL" id="GEP12525.1"/>
    </source>
</evidence>
<evidence type="ECO:0000256" key="1">
    <source>
        <dbReference type="SAM" id="MobiDB-lite"/>
    </source>
</evidence>
<dbReference type="OrthoDB" id="784829at2"/>
<protein>
    <recommendedName>
        <fullName evidence="4">ATP-binding protein</fullName>
    </recommendedName>
</protein>
<accession>A0A512JRF0</accession>
<dbReference type="InterPro" id="IPR034154">
    <property type="entry name" value="TOPRIM_DnaG/twinkle"/>
</dbReference>
<comment type="caution">
    <text evidence="2">The sequence shown here is derived from an EMBL/GenBank/DDBJ whole genome shotgun (WGS) entry which is preliminary data.</text>
</comment>
<evidence type="ECO:0000313" key="3">
    <source>
        <dbReference type="Proteomes" id="UP000321750"/>
    </source>
</evidence>
<evidence type="ECO:0008006" key="4">
    <source>
        <dbReference type="Google" id="ProtNLM"/>
    </source>
</evidence>
<reference evidence="2 3" key="1">
    <citation type="submission" date="2019-07" db="EMBL/GenBank/DDBJ databases">
        <title>Whole genome shotgun sequence of Methylobacterium gnaphalii NBRC 107716.</title>
        <authorList>
            <person name="Hosoyama A."/>
            <person name="Uohara A."/>
            <person name="Ohji S."/>
            <person name="Ichikawa N."/>
        </authorList>
    </citation>
    <scope>NUCLEOTIDE SEQUENCE [LARGE SCALE GENOMIC DNA]</scope>
    <source>
        <strain evidence="2 3">NBRC 107716</strain>
    </source>
</reference>
<name>A0A512JRF0_9HYPH</name>
<feature type="region of interest" description="Disordered" evidence="1">
    <location>
        <begin position="233"/>
        <end position="265"/>
    </location>
</feature>
<dbReference type="Proteomes" id="UP000321750">
    <property type="component" value="Unassembled WGS sequence"/>
</dbReference>
<feature type="compositionally biased region" description="Low complexity" evidence="1">
    <location>
        <begin position="233"/>
        <end position="250"/>
    </location>
</feature>
<dbReference type="EMBL" id="BJZV01000046">
    <property type="protein sequence ID" value="GEP12525.1"/>
    <property type="molecule type" value="Genomic_DNA"/>
</dbReference>
<gene>
    <name evidence="2" type="ORF">MGN01_43700</name>
</gene>
<proteinExistence type="predicted"/>
<keyword evidence="3" id="KW-1185">Reference proteome</keyword>
<organism evidence="2 3">
    <name type="scientific">Methylobacterium gnaphalii</name>
    <dbReference type="NCBI Taxonomy" id="1010610"/>
    <lineage>
        <taxon>Bacteria</taxon>
        <taxon>Pseudomonadati</taxon>
        <taxon>Pseudomonadota</taxon>
        <taxon>Alphaproteobacteria</taxon>
        <taxon>Hyphomicrobiales</taxon>
        <taxon>Methylobacteriaceae</taxon>
        <taxon>Methylobacterium</taxon>
    </lineage>
</organism>
<dbReference type="CDD" id="cd01029">
    <property type="entry name" value="TOPRIM_primases"/>
    <property type="match status" value="1"/>
</dbReference>